<evidence type="ECO:0000313" key="3">
    <source>
        <dbReference type="Proteomes" id="UP001146067"/>
    </source>
</evidence>
<dbReference type="RefSeq" id="WP_270112211.1">
    <property type="nucleotide sequence ID" value="NZ_JAPZVP010000020.1"/>
</dbReference>
<dbReference type="Proteomes" id="UP001146067">
    <property type="component" value="Unassembled WGS sequence"/>
</dbReference>
<comment type="caution">
    <text evidence="2">The sequence shown here is derived from an EMBL/GenBank/DDBJ whole genome shotgun (WGS) entry which is preliminary data.</text>
</comment>
<feature type="region of interest" description="Disordered" evidence="1">
    <location>
        <begin position="512"/>
        <end position="544"/>
    </location>
</feature>
<dbReference type="EMBL" id="JAPZVP010000020">
    <property type="protein sequence ID" value="MDA1362162.1"/>
    <property type="molecule type" value="Genomic_DNA"/>
</dbReference>
<feature type="region of interest" description="Disordered" evidence="1">
    <location>
        <begin position="200"/>
        <end position="229"/>
    </location>
</feature>
<accession>A0A9X3PEC1</accession>
<evidence type="ECO:0000313" key="2">
    <source>
        <dbReference type="EMBL" id="MDA1362162.1"/>
    </source>
</evidence>
<evidence type="ECO:0000256" key="1">
    <source>
        <dbReference type="SAM" id="MobiDB-lite"/>
    </source>
</evidence>
<reference evidence="2" key="1">
    <citation type="submission" date="2022-12" db="EMBL/GenBank/DDBJ databases">
        <title>Gycomyces niveus sp.nov.,a novel actinomycete isolated from soil in Shouguan.</title>
        <authorList>
            <person name="Yang X."/>
        </authorList>
    </citation>
    <scope>NUCLEOTIDE SEQUENCE</scope>
    <source>
        <strain evidence="2">NEAU-A15</strain>
    </source>
</reference>
<organism evidence="2 3">
    <name type="scientific">Glycomyces luteolus</name>
    <dbReference type="NCBI Taxonomy" id="2670330"/>
    <lineage>
        <taxon>Bacteria</taxon>
        <taxon>Bacillati</taxon>
        <taxon>Actinomycetota</taxon>
        <taxon>Actinomycetes</taxon>
        <taxon>Glycomycetales</taxon>
        <taxon>Glycomycetaceae</taxon>
        <taxon>Glycomyces</taxon>
    </lineage>
</organism>
<proteinExistence type="predicted"/>
<keyword evidence="3" id="KW-1185">Reference proteome</keyword>
<dbReference type="AlphaFoldDB" id="A0A9X3PEC1"/>
<gene>
    <name evidence="2" type="ORF">O1R50_21225</name>
</gene>
<sequence>MFLPLEPVGYDRFLRTRNRHAFFCGHQLGGCGGRLKPRRYKDRVCHFAHESSSRGRRCSRSRIGEDSADHLFIGKALRIWLTGSGIGHDAPEFLRRADGRAIAVQVRFGTLRDRLIHVQLVPISGEYWRRQRSEIAQRFIDPVLMVVESSLLAEIEIREAGRAVVLKCETNADARRVLIGIRRGKNPADWTTFDQYSLNPEDMTTRASTSTRPEPAPSETRRTTPKPAQIRALHSGRPLDGTSAKCSRFHADGGVCRRETTNPDGWCRSPDCGGFRTSFADPLQRGRPLHAPGEGNPRARLFPSDVDIAQVQVAANARNAFILKHHGDLKEAAVELHAMLRPFLDGGSHFQMPDGTWVLDRDGFRLILNERADIITGYDSMHAERSWAQAQAGVPSRLGQRARAERRFLLTPRSDAPMPEHVDPETVRGLAAEQFAVTALACIGYEKLNAATKALGDQRFIDDLYATLSADLESGKVIDDGGQLTLLGERTWWVLAATEPAVLGVHQAGTRALAPDPEHPSANDSDASPTVEMEPTSMEPAAKAPISRAEFDAMVGERIQKEREDFRHEALRFAMLAALQERARNEGGAANFGTYVDAWYESDSETVVFEVLEVGGYDYQDFRKAALDLMEVAYLHTAGQGATMVLVSEEPPHEEWVPNTLSNVFNVKAAWRSGQTWDGPGASHIVQN</sequence>
<name>A0A9X3PEC1_9ACTN</name>
<protein>
    <submittedName>
        <fullName evidence="2">Uncharacterized protein</fullName>
    </submittedName>
</protein>